<keyword evidence="7 15" id="KW-0812">Transmembrane</keyword>
<keyword evidence="9 17" id="KW-0418">Kinase</keyword>
<evidence type="ECO:0000256" key="4">
    <source>
        <dbReference type="ARBA" id="ARBA00022475"/>
    </source>
</evidence>
<feature type="coiled-coil region" evidence="14">
    <location>
        <begin position="344"/>
        <end position="378"/>
    </location>
</feature>
<dbReference type="InterPro" id="IPR010559">
    <property type="entry name" value="Sig_transdc_His_kin_internal"/>
</dbReference>
<keyword evidence="13 15" id="KW-0472">Membrane</keyword>
<evidence type="ECO:0000256" key="14">
    <source>
        <dbReference type="SAM" id="Coils"/>
    </source>
</evidence>
<comment type="catalytic activity">
    <reaction evidence="1">
        <text>ATP + protein L-histidine = ADP + protein N-phospho-L-histidine.</text>
        <dbReference type="EC" id="2.7.13.3"/>
    </reaction>
</comment>
<keyword evidence="8" id="KW-0547">Nucleotide-binding</keyword>
<accession>A0A938XAM8</accession>
<dbReference type="PANTHER" id="PTHR34220:SF11">
    <property type="entry name" value="SENSOR PROTEIN KINASE HPTS"/>
    <property type="match status" value="1"/>
</dbReference>
<keyword evidence="11 15" id="KW-1133">Transmembrane helix</keyword>
<gene>
    <name evidence="17" type="ORF">H6A20_01145</name>
</gene>
<keyword evidence="5" id="KW-0597">Phosphoprotein</keyword>
<dbReference type="PANTHER" id="PTHR34220">
    <property type="entry name" value="SENSOR HISTIDINE KINASE YPDA"/>
    <property type="match status" value="1"/>
</dbReference>
<dbReference type="PROSITE" id="PS50109">
    <property type="entry name" value="HIS_KIN"/>
    <property type="match status" value="1"/>
</dbReference>
<dbReference type="Pfam" id="PF02518">
    <property type="entry name" value="HATPase_c"/>
    <property type="match status" value="1"/>
</dbReference>
<evidence type="ECO:0000259" key="16">
    <source>
        <dbReference type="PROSITE" id="PS50109"/>
    </source>
</evidence>
<dbReference type="GO" id="GO:0000155">
    <property type="term" value="F:phosphorelay sensor kinase activity"/>
    <property type="evidence" value="ECO:0007669"/>
    <property type="project" value="InterPro"/>
</dbReference>
<keyword evidence="12" id="KW-0902">Two-component regulatory system</keyword>
<evidence type="ECO:0000256" key="5">
    <source>
        <dbReference type="ARBA" id="ARBA00022553"/>
    </source>
</evidence>
<feature type="domain" description="Histidine kinase" evidence="16">
    <location>
        <begin position="467"/>
        <end position="573"/>
    </location>
</feature>
<organism evidence="17 18">
    <name type="scientific">Mordavella massiliensis</name>
    <dbReference type="NCBI Taxonomy" id="1871024"/>
    <lineage>
        <taxon>Bacteria</taxon>
        <taxon>Bacillati</taxon>
        <taxon>Bacillota</taxon>
        <taxon>Clostridia</taxon>
        <taxon>Eubacteriales</taxon>
        <taxon>Clostridiaceae</taxon>
        <taxon>Mordavella</taxon>
    </lineage>
</organism>
<dbReference type="Proteomes" id="UP000705508">
    <property type="component" value="Unassembled WGS sequence"/>
</dbReference>
<evidence type="ECO:0000256" key="3">
    <source>
        <dbReference type="ARBA" id="ARBA00012438"/>
    </source>
</evidence>
<reference evidence="17" key="2">
    <citation type="journal article" date="2021" name="Sci. Rep.">
        <title>The distribution of antibiotic resistance genes in chicken gut microbiota commensals.</title>
        <authorList>
            <person name="Juricova H."/>
            <person name="Matiasovicova J."/>
            <person name="Kubasova T."/>
            <person name="Cejkova D."/>
            <person name="Rychlik I."/>
        </authorList>
    </citation>
    <scope>NUCLEOTIDE SEQUENCE</scope>
    <source>
        <strain evidence="17">An582</strain>
    </source>
</reference>
<sequence length="583" mass="67103">MMIFVILSVVPTILVIIVANEIYSRSLYRQSGQLIQQNARQHDLLLTERLNNYEDSFFELITNRDFINLASAINEEDKLYTADLQNMQIELQAAVYSLGYVRSAAFIADNDLYVSYSKWYDRNGMPLWMTADSRQQIRDEIGDPQRRKITAAYDLLEGMQQSDPVVLIGMPVRDLYTKERSGLLLYAVSTQMLLYQQGAASNEGVETVVTGPGGEILNGTDSRSVGREFSSYLQEEYRGRNCYRIDQEIGDSGWTASYIVDEDIQRREVRNFSTIVLLLMIVIMAAFFIVVMRFTGRYIREIRNIGEAIENYDPDESRSLKVHLSPDDDLYLISHQFNRMVDRNTSLVEALKQKNSEIREASERQKNAEIKALEAQINPHFLYNTLDSINWRAIDAGEEEISDMLSMLGSLLRYSVSNINGIVPFSVEIEWLKKYVFLQRERFDDSFDCTYEITDEALDYPIYKMLLQPLIENSILHAFRETGEGGVIMVKAYVREDGKLQITVSDNGRGMSPEQLEDLRRNILEKKALDSRSIGLSNVVNRLKIYYRDEAQIRVESELGRGTEFVLIIPEMRKEPSDGKEKE</sequence>
<dbReference type="Gene3D" id="6.10.340.10">
    <property type="match status" value="1"/>
</dbReference>
<evidence type="ECO:0000256" key="1">
    <source>
        <dbReference type="ARBA" id="ARBA00000085"/>
    </source>
</evidence>
<evidence type="ECO:0000256" key="10">
    <source>
        <dbReference type="ARBA" id="ARBA00022840"/>
    </source>
</evidence>
<evidence type="ECO:0000256" key="13">
    <source>
        <dbReference type="ARBA" id="ARBA00023136"/>
    </source>
</evidence>
<dbReference type="GO" id="GO:0005524">
    <property type="term" value="F:ATP binding"/>
    <property type="evidence" value="ECO:0007669"/>
    <property type="project" value="UniProtKB-KW"/>
</dbReference>
<dbReference type="InterPro" id="IPR050640">
    <property type="entry name" value="Bact_2-comp_sensor_kinase"/>
</dbReference>
<dbReference type="InterPro" id="IPR003594">
    <property type="entry name" value="HATPase_dom"/>
</dbReference>
<dbReference type="Gene3D" id="3.30.565.10">
    <property type="entry name" value="Histidine kinase-like ATPase, C-terminal domain"/>
    <property type="match status" value="1"/>
</dbReference>
<feature type="transmembrane region" description="Helical" evidence="15">
    <location>
        <begin position="272"/>
        <end position="294"/>
    </location>
</feature>
<keyword evidence="10" id="KW-0067">ATP-binding</keyword>
<dbReference type="GO" id="GO:0005886">
    <property type="term" value="C:plasma membrane"/>
    <property type="evidence" value="ECO:0007669"/>
    <property type="project" value="UniProtKB-SubCell"/>
</dbReference>
<dbReference type="SMART" id="SM00387">
    <property type="entry name" value="HATPase_c"/>
    <property type="match status" value="1"/>
</dbReference>
<dbReference type="RefSeq" id="WP_204905305.1">
    <property type="nucleotide sequence ID" value="NZ_JACJKS010000001.1"/>
</dbReference>
<dbReference type="InterPro" id="IPR005467">
    <property type="entry name" value="His_kinase_dom"/>
</dbReference>
<comment type="subcellular location">
    <subcellularLocation>
        <location evidence="2">Cell membrane</location>
        <topology evidence="2">Multi-pass membrane protein</topology>
    </subcellularLocation>
</comment>
<evidence type="ECO:0000256" key="8">
    <source>
        <dbReference type="ARBA" id="ARBA00022741"/>
    </source>
</evidence>
<dbReference type="AlphaFoldDB" id="A0A938XAM8"/>
<name>A0A938XAM8_9CLOT</name>
<evidence type="ECO:0000313" key="18">
    <source>
        <dbReference type="Proteomes" id="UP000705508"/>
    </source>
</evidence>
<dbReference type="EMBL" id="JACJKS010000001">
    <property type="protein sequence ID" value="MBM6947269.1"/>
    <property type="molecule type" value="Genomic_DNA"/>
</dbReference>
<evidence type="ECO:0000313" key="17">
    <source>
        <dbReference type="EMBL" id="MBM6947269.1"/>
    </source>
</evidence>
<dbReference type="Pfam" id="PF06580">
    <property type="entry name" value="His_kinase"/>
    <property type="match status" value="1"/>
</dbReference>
<evidence type="ECO:0000256" key="9">
    <source>
        <dbReference type="ARBA" id="ARBA00022777"/>
    </source>
</evidence>
<protein>
    <recommendedName>
        <fullName evidence="3">histidine kinase</fullName>
        <ecNumber evidence="3">2.7.13.3</ecNumber>
    </recommendedName>
</protein>
<evidence type="ECO:0000256" key="11">
    <source>
        <dbReference type="ARBA" id="ARBA00022989"/>
    </source>
</evidence>
<reference evidence="17" key="1">
    <citation type="submission" date="2020-08" db="EMBL/GenBank/DDBJ databases">
        <authorList>
            <person name="Cejkova D."/>
            <person name="Kubasova T."/>
            <person name="Jahodarova E."/>
            <person name="Rychlik I."/>
        </authorList>
    </citation>
    <scope>NUCLEOTIDE SEQUENCE</scope>
    <source>
        <strain evidence="17">An582</strain>
    </source>
</reference>
<dbReference type="SUPFAM" id="SSF55874">
    <property type="entry name" value="ATPase domain of HSP90 chaperone/DNA topoisomerase II/histidine kinase"/>
    <property type="match status" value="1"/>
</dbReference>
<comment type="caution">
    <text evidence="17">The sequence shown here is derived from an EMBL/GenBank/DDBJ whole genome shotgun (WGS) entry which is preliminary data.</text>
</comment>
<evidence type="ECO:0000256" key="6">
    <source>
        <dbReference type="ARBA" id="ARBA00022679"/>
    </source>
</evidence>
<dbReference type="InterPro" id="IPR036890">
    <property type="entry name" value="HATPase_C_sf"/>
</dbReference>
<keyword evidence="6" id="KW-0808">Transferase</keyword>
<evidence type="ECO:0000256" key="7">
    <source>
        <dbReference type="ARBA" id="ARBA00022692"/>
    </source>
</evidence>
<dbReference type="InterPro" id="IPR004358">
    <property type="entry name" value="Sig_transdc_His_kin-like_C"/>
</dbReference>
<dbReference type="PRINTS" id="PR00344">
    <property type="entry name" value="BCTRLSENSOR"/>
</dbReference>
<dbReference type="EC" id="2.7.13.3" evidence="3"/>
<keyword evidence="14" id="KW-0175">Coiled coil</keyword>
<keyword evidence="4" id="KW-1003">Cell membrane</keyword>
<evidence type="ECO:0000256" key="15">
    <source>
        <dbReference type="SAM" id="Phobius"/>
    </source>
</evidence>
<proteinExistence type="predicted"/>
<evidence type="ECO:0000256" key="12">
    <source>
        <dbReference type="ARBA" id="ARBA00023012"/>
    </source>
</evidence>
<evidence type="ECO:0000256" key="2">
    <source>
        <dbReference type="ARBA" id="ARBA00004651"/>
    </source>
</evidence>